<feature type="transmembrane region" description="Helical" evidence="6">
    <location>
        <begin position="83"/>
        <end position="104"/>
    </location>
</feature>
<evidence type="ECO:0000256" key="2">
    <source>
        <dbReference type="ARBA" id="ARBA00022475"/>
    </source>
</evidence>
<organism evidence="7 8">
    <name type="scientific">Desulfosporosinus hippei DSM 8344</name>
    <dbReference type="NCBI Taxonomy" id="1121419"/>
    <lineage>
        <taxon>Bacteria</taxon>
        <taxon>Bacillati</taxon>
        <taxon>Bacillota</taxon>
        <taxon>Clostridia</taxon>
        <taxon>Eubacteriales</taxon>
        <taxon>Desulfitobacteriaceae</taxon>
        <taxon>Desulfosporosinus</taxon>
    </lineage>
</organism>
<dbReference type="PANTHER" id="PTHR38601:SF1">
    <property type="entry name" value="HYDROGENASE-4 COMPONENT E"/>
    <property type="match status" value="1"/>
</dbReference>
<gene>
    <name evidence="7" type="ORF">SAMN05443529_11657</name>
</gene>
<evidence type="ECO:0000313" key="7">
    <source>
        <dbReference type="EMBL" id="SDH65092.1"/>
    </source>
</evidence>
<evidence type="ECO:0000313" key="8">
    <source>
        <dbReference type="Proteomes" id="UP000198656"/>
    </source>
</evidence>
<comment type="subcellular location">
    <subcellularLocation>
        <location evidence="1">Cell membrane</location>
        <topology evidence="1">Multi-pass membrane protein</topology>
    </subcellularLocation>
</comment>
<dbReference type="PANTHER" id="PTHR38601">
    <property type="entry name" value="HYDROGENASE-4 COMPONENT E"/>
    <property type="match status" value="1"/>
</dbReference>
<proteinExistence type="predicted"/>
<dbReference type="InterPro" id="IPR038730">
    <property type="entry name" value="HyfE-like"/>
</dbReference>
<feature type="transmembrane region" description="Helical" evidence="6">
    <location>
        <begin position="116"/>
        <end position="141"/>
    </location>
</feature>
<evidence type="ECO:0000256" key="5">
    <source>
        <dbReference type="ARBA" id="ARBA00023136"/>
    </source>
</evidence>
<evidence type="ECO:0000256" key="3">
    <source>
        <dbReference type="ARBA" id="ARBA00022692"/>
    </source>
</evidence>
<dbReference type="STRING" id="1121419.SAMN05443529_11657"/>
<protein>
    <submittedName>
        <fullName evidence="7">Hydrogenase-4 component E</fullName>
    </submittedName>
</protein>
<keyword evidence="3 6" id="KW-0812">Transmembrane</keyword>
<dbReference type="EMBL" id="FNCP01000016">
    <property type="protein sequence ID" value="SDH65092.1"/>
    <property type="molecule type" value="Genomic_DNA"/>
</dbReference>
<evidence type="ECO:0000256" key="1">
    <source>
        <dbReference type="ARBA" id="ARBA00004651"/>
    </source>
</evidence>
<keyword evidence="4 6" id="KW-1133">Transmembrane helix</keyword>
<reference evidence="8" key="1">
    <citation type="submission" date="2016-10" db="EMBL/GenBank/DDBJ databases">
        <authorList>
            <person name="Varghese N."/>
            <person name="Submissions S."/>
        </authorList>
    </citation>
    <scope>NUCLEOTIDE SEQUENCE [LARGE SCALE GENOMIC DNA]</scope>
    <source>
        <strain evidence="8">DSM 8344</strain>
    </source>
</reference>
<keyword evidence="2" id="KW-1003">Cell membrane</keyword>
<sequence length="204" mass="22050">MTLLTILLLAGAVILTRVSSLRTAVGILGLQSVIVALACLIFGLKTGEFHMYIAAVLTAVIKVGLIVYSLWRVTLQLKHEREIANFNVSFLLAIVAIIVSYGFVNKVLPHMAGETLGAAIALTMIGLLMIIARSQAIMQVVGLITMENGLYLLGLSITKGLPLIIEMGIFFDILVAVVVLVILTHRLKYSFETTDTSILNELKG</sequence>
<dbReference type="OrthoDB" id="5298295at2"/>
<accession>A0A1G8E577</accession>
<keyword evidence="5 6" id="KW-0472">Membrane</keyword>
<feature type="transmembrane region" description="Helical" evidence="6">
    <location>
        <begin position="51"/>
        <end position="71"/>
    </location>
</feature>
<dbReference type="RefSeq" id="WP_092334236.1">
    <property type="nucleotide sequence ID" value="NZ_FNCP01000016.1"/>
</dbReference>
<feature type="transmembrane region" description="Helical" evidence="6">
    <location>
        <begin position="25"/>
        <end position="44"/>
    </location>
</feature>
<name>A0A1G8E577_9FIRM</name>
<feature type="transmembrane region" description="Helical" evidence="6">
    <location>
        <begin position="161"/>
        <end position="183"/>
    </location>
</feature>
<evidence type="ECO:0000256" key="4">
    <source>
        <dbReference type="ARBA" id="ARBA00022989"/>
    </source>
</evidence>
<dbReference type="Proteomes" id="UP000198656">
    <property type="component" value="Unassembled WGS sequence"/>
</dbReference>
<evidence type="ECO:0000256" key="6">
    <source>
        <dbReference type="SAM" id="Phobius"/>
    </source>
</evidence>
<keyword evidence="8" id="KW-1185">Reference proteome</keyword>
<dbReference type="GO" id="GO:0005886">
    <property type="term" value="C:plasma membrane"/>
    <property type="evidence" value="ECO:0007669"/>
    <property type="project" value="UniProtKB-SubCell"/>
</dbReference>
<dbReference type="AlphaFoldDB" id="A0A1G8E577"/>